<name>A0A024GGC3_9STRA</name>
<accession>A0A024GGC3</accession>
<evidence type="ECO:0000313" key="2">
    <source>
        <dbReference type="Proteomes" id="UP000053237"/>
    </source>
</evidence>
<dbReference type="AlphaFoldDB" id="A0A024GGC3"/>
<dbReference type="EMBL" id="CAIX01000110">
    <property type="protein sequence ID" value="CCI45892.1"/>
    <property type="molecule type" value="Genomic_DNA"/>
</dbReference>
<keyword evidence="2" id="KW-1185">Reference proteome</keyword>
<sequence>MAGWTHGQFLPSFCFTYFYTVPAREGLSDCVNLIPLFLYSQRLLLNPIGNIISRLKSFARFLFLYAFIKESGNLSRVNECCYRWKSVPFPSE</sequence>
<dbReference type="InParanoid" id="A0A024GGC3"/>
<evidence type="ECO:0000313" key="1">
    <source>
        <dbReference type="EMBL" id="CCI45892.1"/>
    </source>
</evidence>
<gene>
    <name evidence="1" type="ORF">BN9_068020</name>
</gene>
<proteinExistence type="predicted"/>
<protein>
    <submittedName>
        <fullName evidence="1">Uncharacterized protein</fullName>
    </submittedName>
</protein>
<comment type="caution">
    <text evidence="1">The sequence shown here is derived from an EMBL/GenBank/DDBJ whole genome shotgun (WGS) entry which is preliminary data.</text>
</comment>
<organism evidence="1 2">
    <name type="scientific">Albugo candida</name>
    <dbReference type="NCBI Taxonomy" id="65357"/>
    <lineage>
        <taxon>Eukaryota</taxon>
        <taxon>Sar</taxon>
        <taxon>Stramenopiles</taxon>
        <taxon>Oomycota</taxon>
        <taxon>Peronosporomycetes</taxon>
        <taxon>Albuginales</taxon>
        <taxon>Albuginaceae</taxon>
        <taxon>Albugo</taxon>
    </lineage>
</organism>
<reference evidence="1 2" key="1">
    <citation type="submission" date="2012-05" db="EMBL/GenBank/DDBJ databases">
        <title>Recombination and specialization in a pathogen metapopulation.</title>
        <authorList>
            <person name="Gardiner A."/>
            <person name="Kemen E."/>
            <person name="Schultz-Larsen T."/>
            <person name="MacLean D."/>
            <person name="Van Oosterhout C."/>
            <person name="Jones J.D.G."/>
        </authorList>
    </citation>
    <scope>NUCLEOTIDE SEQUENCE [LARGE SCALE GENOMIC DNA]</scope>
    <source>
        <strain evidence="1 2">Ac Nc2</strain>
    </source>
</reference>
<dbReference type="Proteomes" id="UP000053237">
    <property type="component" value="Unassembled WGS sequence"/>
</dbReference>